<protein>
    <submittedName>
        <fullName evidence="2">Uncharacterized protein</fullName>
    </submittedName>
</protein>
<evidence type="ECO:0000313" key="3">
    <source>
        <dbReference type="Proteomes" id="UP001309876"/>
    </source>
</evidence>
<evidence type="ECO:0000256" key="1">
    <source>
        <dbReference type="SAM" id="MobiDB-lite"/>
    </source>
</evidence>
<dbReference type="Proteomes" id="UP001309876">
    <property type="component" value="Unassembled WGS sequence"/>
</dbReference>
<name>A0AAN7T732_9EURO</name>
<reference evidence="2 3" key="1">
    <citation type="submission" date="2023-08" db="EMBL/GenBank/DDBJ databases">
        <title>Black Yeasts Isolated from many extreme environments.</title>
        <authorList>
            <person name="Coleine C."/>
            <person name="Stajich J.E."/>
            <person name="Selbmann L."/>
        </authorList>
    </citation>
    <scope>NUCLEOTIDE SEQUENCE [LARGE SCALE GENOMIC DNA]</scope>
    <source>
        <strain evidence="2 3">CCFEE 5910</strain>
    </source>
</reference>
<dbReference type="EMBL" id="JAVRRJ010000001">
    <property type="protein sequence ID" value="KAK5090096.1"/>
    <property type="molecule type" value="Genomic_DNA"/>
</dbReference>
<gene>
    <name evidence="2" type="ORF">LTR05_000265</name>
</gene>
<organism evidence="2 3">
    <name type="scientific">Lithohypha guttulata</name>
    <dbReference type="NCBI Taxonomy" id="1690604"/>
    <lineage>
        <taxon>Eukaryota</taxon>
        <taxon>Fungi</taxon>
        <taxon>Dikarya</taxon>
        <taxon>Ascomycota</taxon>
        <taxon>Pezizomycotina</taxon>
        <taxon>Eurotiomycetes</taxon>
        <taxon>Chaetothyriomycetidae</taxon>
        <taxon>Chaetothyriales</taxon>
        <taxon>Trichomeriaceae</taxon>
        <taxon>Lithohypha</taxon>
    </lineage>
</organism>
<comment type="caution">
    <text evidence="2">The sequence shown here is derived from an EMBL/GenBank/DDBJ whole genome shotgun (WGS) entry which is preliminary data.</text>
</comment>
<evidence type="ECO:0000313" key="2">
    <source>
        <dbReference type="EMBL" id="KAK5090096.1"/>
    </source>
</evidence>
<feature type="region of interest" description="Disordered" evidence="1">
    <location>
        <begin position="1"/>
        <end position="30"/>
    </location>
</feature>
<accession>A0AAN7T732</accession>
<sequence>MTGKSALGSLLARKRKSNKVSPESMSATDKAVETIYTKEELDSASHHKADEPEAPFAVEEVHPSPEQWLRCLQQQAAVDYQSRIDEWVAAQQAIIGPAGSEEGYMRIPQWQPDGRLKRADAKFRGTYGWQTGSFSQPA</sequence>
<keyword evidence="3" id="KW-1185">Reference proteome</keyword>
<proteinExistence type="predicted"/>
<dbReference type="AlphaFoldDB" id="A0AAN7T732"/>